<dbReference type="HOGENOM" id="CLU_081017_0_0_1"/>
<evidence type="ECO:0000313" key="4">
    <source>
        <dbReference type="Proteomes" id="UP000006701"/>
    </source>
</evidence>
<keyword evidence="1" id="KW-0175">Coiled coil</keyword>
<dbReference type="VEuPathDB" id="FungiDB:ACLA_085840"/>
<sequence length="299" mass="33777">MEASHPSYSACQVRDPDADAIADHDHTISATPAGQAPVQIATTISIPEPLLSDRRARVTLRGSEDVHWPEEDSIALSRCIDTIESALDPRPDLTHEIAKCRPKSVHAEKARTATADLPTNPPININRAMPVGKEASLKNLTAVLHEVSSLRNEFNRRREESLQIQDLLTQEIQQMTRKISDLEQHVHELQMDIEEERAEREGLQGTVHGLISWVEAWQEQRDQASYTTRTQKSGLKRWSKRKDKESTENGSEALLDGISAWSRGWKDAEEEFRIRASERKFRRDGRQSSHVNIGESAES</sequence>
<dbReference type="GeneID" id="4700341"/>
<dbReference type="EMBL" id="DS027060">
    <property type="protein sequence ID" value="EAW06887.1"/>
    <property type="molecule type" value="Genomic_DNA"/>
</dbReference>
<protein>
    <submittedName>
        <fullName evidence="3">Uncharacterized protein</fullName>
    </submittedName>
</protein>
<reference evidence="3 4" key="1">
    <citation type="journal article" date="2008" name="PLoS Genet.">
        <title>Genomic islands in the pathogenic filamentous fungus Aspergillus fumigatus.</title>
        <authorList>
            <person name="Fedorova N.D."/>
            <person name="Khaldi N."/>
            <person name="Joardar V.S."/>
            <person name="Maiti R."/>
            <person name="Amedeo P."/>
            <person name="Anderson M.J."/>
            <person name="Crabtree J."/>
            <person name="Silva J.C."/>
            <person name="Badger J.H."/>
            <person name="Albarraq A."/>
            <person name="Angiuoli S."/>
            <person name="Bussey H."/>
            <person name="Bowyer P."/>
            <person name="Cotty P.J."/>
            <person name="Dyer P.S."/>
            <person name="Egan A."/>
            <person name="Galens K."/>
            <person name="Fraser-Liggett C.M."/>
            <person name="Haas B.J."/>
            <person name="Inman J.M."/>
            <person name="Kent R."/>
            <person name="Lemieux S."/>
            <person name="Malavazi I."/>
            <person name="Orvis J."/>
            <person name="Roemer T."/>
            <person name="Ronning C.M."/>
            <person name="Sundaram J.P."/>
            <person name="Sutton G."/>
            <person name="Turner G."/>
            <person name="Venter J.C."/>
            <person name="White O.R."/>
            <person name="Whitty B.R."/>
            <person name="Youngman P."/>
            <person name="Wolfe K.H."/>
            <person name="Goldman G.H."/>
            <person name="Wortman J.R."/>
            <person name="Jiang B."/>
            <person name="Denning D.W."/>
            <person name="Nierman W.C."/>
        </authorList>
    </citation>
    <scope>NUCLEOTIDE SEQUENCE [LARGE SCALE GENOMIC DNA]</scope>
    <source>
        <strain evidence="4">ATCC 1007 / CBS 513.65 / DSM 816 / NCTC 3887 / NRRL 1</strain>
    </source>
</reference>
<name>A1CUA0_ASPCL</name>
<feature type="coiled-coil region" evidence="1">
    <location>
        <begin position="165"/>
        <end position="206"/>
    </location>
</feature>
<evidence type="ECO:0000256" key="2">
    <source>
        <dbReference type="SAM" id="MobiDB-lite"/>
    </source>
</evidence>
<evidence type="ECO:0000313" key="3">
    <source>
        <dbReference type="EMBL" id="EAW06887.1"/>
    </source>
</evidence>
<keyword evidence="4" id="KW-1185">Reference proteome</keyword>
<evidence type="ECO:0000256" key="1">
    <source>
        <dbReference type="SAM" id="Coils"/>
    </source>
</evidence>
<accession>A1CUA0</accession>
<dbReference type="AlphaFoldDB" id="A1CUA0"/>
<dbReference type="STRING" id="344612.A1CUA0"/>
<dbReference type="KEGG" id="act:ACLA_085840"/>
<organism evidence="3 4">
    <name type="scientific">Aspergillus clavatus (strain ATCC 1007 / CBS 513.65 / DSM 816 / NCTC 3887 / NRRL 1 / QM 1276 / 107)</name>
    <dbReference type="NCBI Taxonomy" id="344612"/>
    <lineage>
        <taxon>Eukaryota</taxon>
        <taxon>Fungi</taxon>
        <taxon>Dikarya</taxon>
        <taxon>Ascomycota</taxon>
        <taxon>Pezizomycotina</taxon>
        <taxon>Eurotiomycetes</taxon>
        <taxon>Eurotiomycetidae</taxon>
        <taxon>Eurotiales</taxon>
        <taxon>Aspergillaceae</taxon>
        <taxon>Aspergillus</taxon>
        <taxon>Aspergillus subgen. Fumigati</taxon>
    </lineage>
</organism>
<proteinExistence type="predicted"/>
<dbReference type="OrthoDB" id="4448936at2759"/>
<gene>
    <name evidence="3" type="ORF">ACLA_085840</name>
</gene>
<feature type="compositionally biased region" description="Polar residues" evidence="2">
    <location>
        <begin position="223"/>
        <end position="233"/>
    </location>
</feature>
<dbReference type="OMA" id="HYDELSP"/>
<dbReference type="RefSeq" id="XP_001268313.1">
    <property type="nucleotide sequence ID" value="XM_001268312.1"/>
</dbReference>
<feature type="region of interest" description="Disordered" evidence="2">
    <location>
        <begin position="222"/>
        <end position="252"/>
    </location>
</feature>
<dbReference type="Proteomes" id="UP000006701">
    <property type="component" value="Unassembled WGS sequence"/>
</dbReference>